<protein>
    <submittedName>
        <fullName evidence="1">Uncharacterized protein</fullName>
    </submittedName>
</protein>
<name>A0A1S7DUK6_RIEAN</name>
<organism evidence="1 2">
    <name type="scientific">Riemerella anatipestifer</name>
    <name type="common">Moraxella anatipestifer</name>
    <dbReference type="NCBI Taxonomy" id="34085"/>
    <lineage>
        <taxon>Bacteria</taxon>
        <taxon>Pseudomonadati</taxon>
        <taxon>Bacteroidota</taxon>
        <taxon>Flavobacteriia</taxon>
        <taxon>Flavobacteriales</taxon>
        <taxon>Weeksellaceae</taxon>
        <taxon>Riemerella</taxon>
    </lineage>
</organism>
<dbReference type="EMBL" id="CP011859">
    <property type="protein sequence ID" value="AQY22803.1"/>
    <property type="molecule type" value="Genomic_DNA"/>
</dbReference>
<accession>A0A1S7DUK6</accession>
<dbReference type="Proteomes" id="UP000189883">
    <property type="component" value="Chromosome"/>
</dbReference>
<dbReference type="AlphaFoldDB" id="A0A1S7DUK6"/>
<evidence type="ECO:0000313" key="1">
    <source>
        <dbReference type="EMBL" id="AQY22803.1"/>
    </source>
</evidence>
<reference evidence="1 2" key="1">
    <citation type="submission" date="2015-06" db="EMBL/GenBank/DDBJ databases">
        <title>R. anatipestifer strain HXb2 is the most virulent strain so far, and the genome sequence would help us uncover the pathogenesis.</title>
        <authorList>
            <person name="Hu Q."/>
            <person name="Qi J."/>
            <person name="Bo H."/>
            <person name="Liu G."/>
            <person name="Tao M."/>
            <person name="Ding Y."/>
            <person name="Xue Y."/>
        </authorList>
    </citation>
    <scope>NUCLEOTIDE SEQUENCE [LARGE SCALE GENOMIC DNA]</scope>
    <source>
        <strain evidence="1 2">HXb2</strain>
    </source>
</reference>
<sequence length="179" mass="21004">MKLFLSIVFVIYSTSKFQSQTIVNDNKEVNIIFPFEYVKYSIGTYYLFTIKNNSNFNYFIDTSVNSFWGRALILKNGKYLPQKSYYSSSYPAEREYSECEKDFQIIMKGETKNVLLPIFQYNGTYDFDSNNNYKVVISNQKFSRAISSEMGCKKYIEQMENKGYKILEGNINLSLKIVE</sequence>
<gene>
    <name evidence="1" type="ORF">AB406_1862</name>
</gene>
<evidence type="ECO:0000313" key="2">
    <source>
        <dbReference type="Proteomes" id="UP000189883"/>
    </source>
</evidence>
<proteinExistence type="predicted"/>
<dbReference type="RefSeq" id="WP_079207969.1">
    <property type="nucleotide sequence ID" value="NZ_CP011859.1"/>
</dbReference>